<dbReference type="RefSeq" id="WP_153860161.1">
    <property type="nucleotide sequence ID" value="NZ_CP045913.1"/>
</dbReference>
<dbReference type="InterPro" id="IPR048494">
    <property type="entry name" value="Dit-like_N"/>
</dbReference>
<protein>
    <recommendedName>
        <fullName evidence="2">Dit-like phage tail protein N-terminal domain-containing protein</fullName>
    </recommendedName>
</protein>
<dbReference type="AlphaFoldDB" id="A0A5Q2VGY7"/>
<accession>A0A5Q2VGY7</accession>
<reference evidence="3 4" key="1">
    <citation type="submission" date="2019-11" db="EMBL/GenBank/DDBJ databases">
        <title>The Phosphoenolpyruvate Phosphotransferase System Regulates Serratia proteamaculans 336X Biofilm Formation and Wheat Roots colonization.</title>
        <authorList>
            <person name="Liu F."/>
        </authorList>
    </citation>
    <scope>NUCLEOTIDE SEQUENCE [LARGE SCALE GENOMIC DNA]</scope>
    <source>
        <strain evidence="3 4">336X</strain>
    </source>
</reference>
<evidence type="ECO:0000259" key="2">
    <source>
        <dbReference type="Pfam" id="PF21821"/>
    </source>
</evidence>
<organism evidence="3 4">
    <name type="scientific">Serratia proteamaculans</name>
    <dbReference type="NCBI Taxonomy" id="28151"/>
    <lineage>
        <taxon>Bacteria</taxon>
        <taxon>Pseudomonadati</taxon>
        <taxon>Pseudomonadota</taxon>
        <taxon>Gammaproteobacteria</taxon>
        <taxon>Enterobacterales</taxon>
        <taxon>Yersiniaceae</taxon>
        <taxon>Serratia</taxon>
    </lineage>
</organism>
<evidence type="ECO:0000313" key="4">
    <source>
        <dbReference type="Proteomes" id="UP000381260"/>
    </source>
</evidence>
<sequence length="233" mass="25339">MATDIIGFLWNSTEDKTFRLTDPSIGNLEFDTVDQITHEWNREVTRNPVENGSPSGDHIIRQPKGITITGMISNAPIVGVLTQISNAITSGFDAEDRVAAAFKLLDQLYKSDELLTIYTKYHSYVDMLITNIQIPERPENGEAIVFTIEAVHVRIVETATTNLPPGVGIRKTGTGNTPGKKAGTSNSLDQPTANRSTPNKDIGKNNGSIAYGLKGGAENLLKKTAEILKVSSW</sequence>
<evidence type="ECO:0000256" key="1">
    <source>
        <dbReference type="SAM" id="MobiDB-lite"/>
    </source>
</evidence>
<proteinExistence type="predicted"/>
<dbReference type="Pfam" id="PF21821">
    <property type="entry name" value="Dit_like"/>
    <property type="match status" value="1"/>
</dbReference>
<evidence type="ECO:0000313" key="3">
    <source>
        <dbReference type="EMBL" id="QGH63436.1"/>
    </source>
</evidence>
<dbReference type="Proteomes" id="UP000381260">
    <property type="component" value="Chromosome"/>
</dbReference>
<gene>
    <name evidence="3" type="ORF">GHV41_22455</name>
</gene>
<feature type="compositionally biased region" description="Polar residues" evidence="1">
    <location>
        <begin position="173"/>
        <end position="199"/>
    </location>
</feature>
<dbReference type="EMBL" id="CP045913">
    <property type="protein sequence ID" value="QGH63436.1"/>
    <property type="molecule type" value="Genomic_DNA"/>
</dbReference>
<feature type="domain" description="Dit-like phage tail protein N-terminal" evidence="2">
    <location>
        <begin position="30"/>
        <end position="164"/>
    </location>
</feature>
<feature type="region of interest" description="Disordered" evidence="1">
    <location>
        <begin position="165"/>
        <end position="206"/>
    </location>
</feature>
<name>A0A5Q2VGY7_SERPR</name>